<name>A0A2T5IRH5_9PROT</name>
<comment type="caution">
    <text evidence="1">The sequence shown here is derived from an EMBL/GenBank/DDBJ whole genome shotgun (WGS) entry which is preliminary data.</text>
</comment>
<sequence>MNLLELGETVLPFSIPSYKNLTFDGNNLGLFLSDAPPGFYEDHRHHEWKRLCH</sequence>
<protein>
    <submittedName>
        <fullName evidence="1">Uncharacterized protein</fullName>
    </submittedName>
</protein>
<dbReference type="Proteomes" id="UP000244110">
    <property type="component" value="Unassembled WGS sequence"/>
</dbReference>
<dbReference type="AlphaFoldDB" id="A0A2T5IRH5"/>
<evidence type="ECO:0000313" key="2">
    <source>
        <dbReference type="Proteomes" id="UP000244110"/>
    </source>
</evidence>
<organism evidence="1 2">
    <name type="scientific">Nitrosomonas ureae</name>
    <dbReference type="NCBI Taxonomy" id="44577"/>
    <lineage>
        <taxon>Bacteria</taxon>
        <taxon>Pseudomonadati</taxon>
        <taxon>Pseudomonadota</taxon>
        <taxon>Betaproteobacteria</taxon>
        <taxon>Nitrosomonadales</taxon>
        <taxon>Nitrosomonadaceae</taxon>
        <taxon>Nitrosomonas</taxon>
    </lineage>
</organism>
<gene>
    <name evidence="1" type="ORF">C8R28_10102</name>
</gene>
<evidence type="ECO:0000313" key="1">
    <source>
        <dbReference type="EMBL" id="PTQ86427.1"/>
    </source>
</evidence>
<reference evidence="1 2" key="1">
    <citation type="submission" date="2018-04" db="EMBL/GenBank/DDBJ databases">
        <title>Active sludge and wastewater microbial communities from Klosterneuburg, Austria.</title>
        <authorList>
            <person name="Wagner M."/>
        </authorList>
    </citation>
    <scope>NUCLEOTIDE SEQUENCE [LARGE SCALE GENOMIC DNA]</scope>
    <source>
        <strain evidence="1 2">Nm4</strain>
    </source>
</reference>
<proteinExistence type="predicted"/>
<accession>A0A2T5IRH5</accession>
<dbReference type="EMBL" id="QAOL01000010">
    <property type="protein sequence ID" value="PTQ86427.1"/>
    <property type="molecule type" value="Genomic_DNA"/>
</dbReference>